<proteinExistence type="predicted"/>
<accession>A0ACC3CAN3</accession>
<comment type="caution">
    <text evidence="1">The sequence shown here is derived from an EMBL/GenBank/DDBJ whole genome shotgun (WGS) entry which is preliminary data.</text>
</comment>
<name>A0ACC3CAN3_PYRYE</name>
<sequence>MPSGKKRGRLLVCAVCDFETFSKGGFVWHQTSAHGRAYGSGIPGKKRARQATLDEGDAAAVLDGISAQPRARRRLLCVTEASASGGNGGAAGDGEAEAPEAEAAVHGGPAAGLGALVADEAGSYDAAIRAQLYPLLEMTGALRGDGQEAVDASQRDTDGGDMDVDVPYESLATRIFRLYEALDDAARAVPILERRRNSRTGRFNTARLRALQKFVLGVGGAGLSVREQRHLYNFLEVWDRRDDVDPMAASDNFSLQAVFPTFSSFKNALRDDLVDAVLVAGWRKLRIREGGTVYEVYFRSVLEVVMARLRSGGAGIRLWSGVGGPAPPTNMRQTPMDGDAFRLCERNVVDAHGNTSFVLGLHMYSDSCRVSWSGAHKLYPVRVRLVNDVSGEIEWFTVAFIPMVRIQVEPAAQERSRLRRCGILQRVLYVCMRTAMAASRFGAEVCVDGRRLMAFPRLLLYVCDQPEERAVLCLKAGKCQRPCSQCDVHVDVAGSSEALNAAERDVVETLERQLETAGHRSHDRERARCETLEAADSLTGFVPALAAMDGLSTSPYLLYKMVGFDALHVLDLGVTRYLVQWLVEVFPKMCDGDLPLAGTDAATRRVCNLRLDHVGRRSKACRTAPGYLIKHDESQSVFTGKQQRDGVSVMPHLVAGAWRTRGGPHVLNDVNHPTPAAQRDGTALPVGDGINDAVPDLAARVAALNLDDQPEEGDESDNLEGGAARRQFDWAAYHAVWQQTPIDEAITAMFAEFAVLHAEMTGYTCSTSPLPLTLDVGKTIADRAERFVTLYVTPILGHQRSTKVHRLLCHVMGAIRMHGNINNGNAGLNERLHKEDKPYYARTNKDMTDFTRQLVVQAQGARTVLRRIAAHDEDEAALLVDGDDEGDSDGTGCDDGGDMRDHGDGESWGDVADNEAAATPRGDDADATVPVSAYHLRKVPLSGIALRPGLEGIAEALELPEDAQVRTCSRLSFVAVFECGRKVEQLLYASHSFRGKPWYDFVLYSNPDDASTLSVAEVRAIVRRPEGDVAVIADMVVVPGVVSCPLVARGCTRLAWNVLAGDRDVRLRSLPVACVRRVVHVVPDFADLVRRVGVHAEPARRDAPLADRLAMRYFINAFYPWASSE</sequence>
<evidence type="ECO:0000313" key="2">
    <source>
        <dbReference type="Proteomes" id="UP000798662"/>
    </source>
</evidence>
<gene>
    <name evidence="1" type="ORF">I4F81_009545</name>
</gene>
<dbReference type="EMBL" id="CM020620">
    <property type="protein sequence ID" value="KAK1867035.1"/>
    <property type="molecule type" value="Genomic_DNA"/>
</dbReference>
<keyword evidence="2" id="KW-1185">Reference proteome</keyword>
<evidence type="ECO:0000313" key="1">
    <source>
        <dbReference type="EMBL" id="KAK1867035.1"/>
    </source>
</evidence>
<reference evidence="1" key="1">
    <citation type="submission" date="2019-11" db="EMBL/GenBank/DDBJ databases">
        <title>Nori genome reveals adaptations in red seaweeds to the harsh intertidal environment.</title>
        <authorList>
            <person name="Wang D."/>
            <person name="Mao Y."/>
        </authorList>
    </citation>
    <scope>NUCLEOTIDE SEQUENCE</scope>
    <source>
        <tissue evidence="1">Gametophyte</tissue>
    </source>
</reference>
<dbReference type="Proteomes" id="UP000798662">
    <property type="component" value="Chromosome 3"/>
</dbReference>
<protein>
    <submittedName>
        <fullName evidence="1">Uncharacterized protein</fullName>
    </submittedName>
</protein>
<organism evidence="1 2">
    <name type="scientific">Pyropia yezoensis</name>
    <name type="common">Susabi-nori</name>
    <name type="synonym">Porphyra yezoensis</name>
    <dbReference type="NCBI Taxonomy" id="2788"/>
    <lineage>
        <taxon>Eukaryota</taxon>
        <taxon>Rhodophyta</taxon>
        <taxon>Bangiophyceae</taxon>
        <taxon>Bangiales</taxon>
        <taxon>Bangiaceae</taxon>
        <taxon>Pyropia</taxon>
    </lineage>
</organism>